<name>A0ABT0S507_9SPHN</name>
<proteinExistence type="predicted"/>
<evidence type="ECO:0000313" key="1">
    <source>
        <dbReference type="EMBL" id="MCL6730714.1"/>
    </source>
</evidence>
<protein>
    <submittedName>
        <fullName evidence="1">Uncharacterized protein</fullName>
    </submittedName>
</protein>
<evidence type="ECO:0000313" key="2">
    <source>
        <dbReference type="Proteomes" id="UP001165342"/>
    </source>
</evidence>
<sequence>MFGFRGGESADVVRRKRAHMVEAQARWPFLTHFDASTLKNDRKLVTMVKERCSWSQKDAESDVRQWMEGKVF</sequence>
<dbReference type="RefSeq" id="WP_249832182.1">
    <property type="nucleotide sequence ID" value="NZ_JAMGBE010000003.1"/>
</dbReference>
<dbReference type="EMBL" id="JAMGBE010000003">
    <property type="protein sequence ID" value="MCL6730714.1"/>
    <property type="molecule type" value="Genomic_DNA"/>
</dbReference>
<comment type="caution">
    <text evidence="1">The sequence shown here is derived from an EMBL/GenBank/DDBJ whole genome shotgun (WGS) entry which is preliminary data.</text>
</comment>
<accession>A0ABT0S507</accession>
<keyword evidence="2" id="KW-1185">Reference proteome</keyword>
<gene>
    <name evidence="1" type="ORF">LZ538_11725</name>
</gene>
<dbReference type="Proteomes" id="UP001165342">
    <property type="component" value="Unassembled WGS sequence"/>
</dbReference>
<reference evidence="1" key="1">
    <citation type="submission" date="2022-05" db="EMBL/GenBank/DDBJ databases">
        <authorList>
            <person name="Jo J.-H."/>
            <person name="Im W.-T."/>
        </authorList>
    </citation>
    <scope>NUCLEOTIDE SEQUENCE</scope>
    <source>
        <strain evidence="1">SE220</strain>
    </source>
</reference>
<organism evidence="1 2">
    <name type="scientific">Sphingomonas hankyongi</name>
    <dbReference type="NCBI Taxonomy" id="2908209"/>
    <lineage>
        <taxon>Bacteria</taxon>
        <taxon>Pseudomonadati</taxon>
        <taxon>Pseudomonadota</taxon>
        <taxon>Alphaproteobacteria</taxon>
        <taxon>Sphingomonadales</taxon>
        <taxon>Sphingomonadaceae</taxon>
        <taxon>Sphingomonas</taxon>
    </lineage>
</organism>